<dbReference type="Proteomes" id="UP000245647">
    <property type="component" value="Unassembled WGS sequence"/>
</dbReference>
<gene>
    <name evidence="1" type="ORF">DDR33_24630</name>
</gene>
<accession>A0A2U2P9C4</accession>
<dbReference type="AlphaFoldDB" id="A0A2U2P9C4"/>
<reference evidence="1 2" key="1">
    <citation type="submission" date="2018-04" db="EMBL/GenBank/DDBJ databases">
        <title>Pedobacter chongqingensis sp. nov., isolated from a rottenly hemp rope.</title>
        <authorList>
            <person name="Cai Y."/>
        </authorList>
    </citation>
    <scope>NUCLEOTIDE SEQUENCE [LARGE SCALE GENOMIC DNA]</scope>
    <source>
        <strain evidence="1 2">FJ4-8</strain>
    </source>
</reference>
<feature type="non-terminal residue" evidence="1">
    <location>
        <position position="149"/>
    </location>
</feature>
<dbReference type="EMBL" id="QEAS01000044">
    <property type="protein sequence ID" value="PWG77987.1"/>
    <property type="molecule type" value="Genomic_DNA"/>
</dbReference>
<evidence type="ECO:0000313" key="2">
    <source>
        <dbReference type="Proteomes" id="UP000245647"/>
    </source>
</evidence>
<name>A0A2U2P9C4_9SPHI</name>
<comment type="caution">
    <text evidence="1">The sequence shown here is derived from an EMBL/GenBank/DDBJ whole genome shotgun (WGS) entry which is preliminary data.</text>
</comment>
<sequence>MSRKRDTVVVVRKIQVLVDTEDAEEANAVRQKIYGWQEICFRAANYICTHQFVQDRIRDFVYLTEEVRLKLSETSRENTTYQMLSAMYKGQIPMNMMASLNHSLVQQYNAERNAYWSGQHSLRNYKKGLGLPVPPSDFKLSRDEKSGEY</sequence>
<protein>
    <submittedName>
        <fullName evidence="1">Uncharacterized protein</fullName>
    </submittedName>
</protein>
<proteinExistence type="predicted"/>
<organism evidence="1 2">
    <name type="scientific">Pararcticibacter amylolyticus</name>
    <dbReference type="NCBI Taxonomy" id="2173175"/>
    <lineage>
        <taxon>Bacteria</taxon>
        <taxon>Pseudomonadati</taxon>
        <taxon>Bacteroidota</taxon>
        <taxon>Sphingobacteriia</taxon>
        <taxon>Sphingobacteriales</taxon>
        <taxon>Sphingobacteriaceae</taxon>
        <taxon>Pararcticibacter</taxon>
    </lineage>
</organism>
<keyword evidence="2" id="KW-1185">Reference proteome</keyword>
<evidence type="ECO:0000313" key="1">
    <source>
        <dbReference type="EMBL" id="PWG77987.1"/>
    </source>
</evidence>